<dbReference type="EMBL" id="BIFT01000002">
    <property type="protein sequence ID" value="GCE29211.1"/>
    <property type="molecule type" value="Genomic_DNA"/>
</dbReference>
<proteinExistence type="predicted"/>
<organism evidence="1 2">
    <name type="scientific">Dictyobacter alpinus</name>
    <dbReference type="NCBI Taxonomy" id="2014873"/>
    <lineage>
        <taxon>Bacteria</taxon>
        <taxon>Bacillati</taxon>
        <taxon>Chloroflexota</taxon>
        <taxon>Ktedonobacteria</taxon>
        <taxon>Ktedonobacterales</taxon>
        <taxon>Dictyobacteraceae</taxon>
        <taxon>Dictyobacter</taxon>
    </lineage>
</organism>
<name>A0A402BCT3_9CHLR</name>
<gene>
    <name evidence="1" type="ORF">KDA_46950</name>
</gene>
<reference evidence="2" key="1">
    <citation type="submission" date="2018-12" db="EMBL/GenBank/DDBJ databases">
        <title>Tengunoibacter tsumagoiensis gen. nov., sp. nov., Dictyobacter kobayashii sp. nov., D. alpinus sp. nov., and D. joshuensis sp. nov. and description of Dictyobacteraceae fam. nov. within the order Ktedonobacterales isolated from Tengu-no-mugimeshi.</title>
        <authorList>
            <person name="Wang C.M."/>
            <person name="Zheng Y."/>
            <person name="Sakai Y."/>
            <person name="Toyoda A."/>
            <person name="Minakuchi Y."/>
            <person name="Abe K."/>
            <person name="Yokota A."/>
            <person name="Yabe S."/>
        </authorList>
    </citation>
    <scope>NUCLEOTIDE SEQUENCE [LARGE SCALE GENOMIC DNA]</scope>
    <source>
        <strain evidence="2">Uno16</strain>
    </source>
</reference>
<keyword evidence="2" id="KW-1185">Reference proteome</keyword>
<dbReference type="Proteomes" id="UP000287171">
    <property type="component" value="Unassembled WGS sequence"/>
</dbReference>
<dbReference type="AlphaFoldDB" id="A0A402BCT3"/>
<evidence type="ECO:0000313" key="2">
    <source>
        <dbReference type="Proteomes" id="UP000287171"/>
    </source>
</evidence>
<evidence type="ECO:0000313" key="1">
    <source>
        <dbReference type="EMBL" id="GCE29211.1"/>
    </source>
</evidence>
<accession>A0A402BCT3</accession>
<protein>
    <submittedName>
        <fullName evidence="1">Uncharacterized protein</fullName>
    </submittedName>
</protein>
<comment type="caution">
    <text evidence="1">The sequence shown here is derived from an EMBL/GenBank/DDBJ whole genome shotgun (WGS) entry which is preliminary data.</text>
</comment>
<sequence>MWECPECGANRTLALHRGVLCFKLHDRIKRKTKGQPAALRWVRRDGIWKIVGGGVSNGEKPQ</sequence>